<dbReference type="PROSITE" id="PS51910">
    <property type="entry name" value="GH18_2"/>
    <property type="match status" value="1"/>
</dbReference>
<feature type="compositionally biased region" description="Low complexity" evidence="9">
    <location>
        <begin position="373"/>
        <end position="385"/>
    </location>
</feature>
<feature type="compositionally biased region" description="Low complexity" evidence="9">
    <location>
        <begin position="417"/>
        <end position="444"/>
    </location>
</feature>
<organism evidence="11 12">
    <name type="scientific">Coemansia erecta</name>
    <dbReference type="NCBI Taxonomy" id="147472"/>
    <lineage>
        <taxon>Eukaryota</taxon>
        <taxon>Fungi</taxon>
        <taxon>Fungi incertae sedis</taxon>
        <taxon>Zoopagomycota</taxon>
        <taxon>Kickxellomycotina</taxon>
        <taxon>Kickxellomycetes</taxon>
        <taxon>Kickxellales</taxon>
        <taxon>Kickxellaceae</taxon>
        <taxon>Coemansia</taxon>
    </lineage>
</organism>
<dbReference type="GO" id="GO:0006032">
    <property type="term" value="P:chitin catabolic process"/>
    <property type="evidence" value="ECO:0007669"/>
    <property type="project" value="UniProtKB-KW"/>
</dbReference>
<dbReference type="InterPro" id="IPR011583">
    <property type="entry name" value="Chitinase_II/V-like_cat"/>
</dbReference>
<evidence type="ECO:0000256" key="1">
    <source>
        <dbReference type="ARBA" id="ARBA00000822"/>
    </source>
</evidence>
<dbReference type="PANTHER" id="PTHR11177">
    <property type="entry name" value="CHITINASE"/>
    <property type="match status" value="1"/>
</dbReference>
<evidence type="ECO:0000313" key="11">
    <source>
        <dbReference type="EMBL" id="KAJ1720921.1"/>
    </source>
</evidence>
<keyword evidence="6" id="KW-0624">Polysaccharide degradation</keyword>
<dbReference type="InterPro" id="IPR001579">
    <property type="entry name" value="Glyco_hydro_18_chit_AS"/>
</dbReference>
<keyword evidence="3" id="KW-0146">Chitin degradation</keyword>
<evidence type="ECO:0000256" key="6">
    <source>
        <dbReference type="ARBA" id="ARBA00023326"/>
    </source>
</evidence>
<dbReference type="InterPro" id="IPR029070">
    <property type="entry name" value="Chitinase_insertion_sf"/>
</dbReference>
<keyword evidence="4" id="KW-0119">Carbohydrate metabolism</keyword>
<comment type="catalytic activity">
    <reaction evidence="1">
        <text>Random endo-hydrolysis of N-acetyl-beta-D-glucosaminide (1-&gt;4)-beta-linkages in chitin and chitodextrins.</text>
        <dbReference type="EC" id="3.2.1.14"/>
    </reaction>
</comment>
<evidence type="ECO:0000256" key="7">
    <source>
        <dbReference type="RuleBase" id="RU000489"/>
    </source>
</evidence>
<dbReference type="EMBL" id="JANBOJ010000213">
    <property type="protein sequence ID" value="KAJ1720921.1"/>
    <property type="molecule type" value="Genomic_DNA"/>
</dbReference>
<evidence type="ECO:0000256" key="9">
    <source>
        <dbReference type="SAM" id="MobiDB-lite"/>
    </source>
</evidence>
<dbReference type="InterPro" id="IPR050314">
    <property type="entry name" value="Glycosyl_Hydrlase_18"/>
</dbReference>
<dbReference type="SUPFAM" id="SSF57625">
    <property type="entry name" value="Invertebrate chitin-binding proteins"/>
    <property type="match status" value="1"/>
</dbReference>
<evidence type="ECO:0000256" key="2">
    <source>
        <dbReference type="ARBA" id="ARBA00022801"/>
    </source>
</evidence>
<dbReference type="Gene3D" id="3.10.50.10">
    <property type="match status" value="1"/>
</dbReference>
<dbReference type="Pfam" id="PF03427">
    <property type="entry name" value="CBM_19"/>
    <property type="match status" value="1"/>
</dbReference>
<dbReference type="Pfam" id="PF00704">
    <property type="entry name" value="Glyco_hydro_18"/>
    <property type="match status" value="1"/>
</dbReference>
<evidence type="ECO:0000313" key="12">
    <source>
        <dbReference type="Proteomes" id="UP001149813"/>
    </source>
</evidence>
<feature type="domain" description="GH18" evidence="10">
    <location>
        <begin position="1"/>
        <end position="384"/>
    </location>
</feature>
<proteinExistence type="inferred from homology"/>
<dbReference type="OrthoDB" id="76388at2759"/>
<dbReference type="SMART" id="SM00636">
    <property type="entry name" value="Glyco_18"/>
    <property type="match status" value="1"/>
</dbReference>
<gene>
    <name evidence="11" type="ORF">LPJ53_004499</name>
</gene>
<dbReference type="PROSITE" id="PS01095">
    <property type="entry name" value="GH18_1"/>
    <property type="match status" value="1"/>
</dbReference>
<dbReference type="SUPFAM" id="SSF54556">
    <property type="entry name" value="Chitinase insertion domain"/>
    <property type="match status" value="1"/>
</dbReference>
<name>A0A9W7XX14_9FUNG</name>
<dbReference type="GO" id="GO:0008061">
    <property type="term" value="F:chitin binding"/>
    <property type="evidence" value="ECO:0007669"/>
    <property type="project" value="InterPro"/>
</dbReference>
<dbReference type="Proteomes" id="UP001149813">
    <property type="component" value="Unassembled WGS sequence"/>
</dbReference>
<accession>A0A9W7XX14</accession>
<evidence type="ECO:0000256" key="4">
    <source>
        <dbReference type="ARBA" id="ARBA00023277"/>
    </source>
</evidence>
<protein>
    <recommendedName>
        <fullName evidence="10">GH18 domain-containing protein</fullName>
    </recommendedName>
</protein>
<sequence>MIVGYNPSWKAQYMAGFDYSPYTHVNMAFGIPTADGGITYDGESTLQADVDAIHSAGAQVLLSVGGWSGSSLFSTILKDDTARTAFLTNMVNLVKTYSLDGLDIDWEYPGRAGAACNVFDAANDTPNFLAFLQDLRKQLTSEFSSSDKLITMAVRVDTFEINGVPSDVSEFAKVVDYVHLMQYDINGAWMDTTGPNAPLNFETGKGYQVSFASAIDAWTSQGWPASQMTAGMPFYGRAVTATVDMTLDPTNQYQALSKVLPQGDSEDLVWADTCDNTNGYAGNWQWKYLRSEGILSDALTAASPWVRQWDDVSQTPWLFNPETKMFISYDDPKSLQAKVDYAASKGLAGTMVWSMNMEDSNNELLSVLQTFPSSGSSSSSSSSSSANNTPKDNEVDNNDPLEDDTSDDSTTEEDDTSSSSSSSSRSSSSSSSSLSSSSKSSSSSNVNKNVNLAVDPNDDQGASDGETCSTEGEYKCSDSDSPSYYFCVYGKWLELSCSTGTVCNMSSGAMVCDWPSSGQQTGDASDTIIEED</sequence>
<keyword evidence="12" id="KW-1185">Reference proteome</keyword>
<evidence type="ECO:0000259" key="10">
    <source>
        <dbReference type="PROSITE" id="PS51910"/>
    </source>
</evidence>
<feature type="compositionally biased region" description="Acidic residues" evidence="9">
    <location>
        <begin position="395"/>
        <end position="416"/>
    </location>
</feature>
<comment type="similarity">
    <text evidence="8">Belongs to the glycosyl hydrolase 18 family.</text>
</comment>
<keyword evidence="2 7" id="KW-0378">Hydrolase</keyword>
<comment type="caution">
    <text evidence="11">The sequence shown here is derived from an EMBL/GenBank/DDBJ whole genome shotgun (WGS) entry which is preliminary data.</text>
</comment>
<dbReference type="PANTHER" id="PTHR11177:SF392">
    <property type="entry name" value="HAP41P"/>
    <property type="match status" value="1"/>
</dbReference>
<dbReference type="AlphaFoldDB" id="A0A9W7XX14"/>
<dbReference type="GO" id="GO:0008843">
    <property type="term" value="F:endochitinase activity"/>
    <property type="evidence" value="ECO:0007669"/>
    <property type="project" value="UniProtKB-EC"/>
</dbReference>
<evidence type="ECO:0000256" key="3">
    <source>
        <dbReference type="ARBA" id="ARBA00023024"/>
    </source>
</evidence>
<dbReference type="Gene3D" id="3.20.20.80">
    <property type="entry name" value="Glycosidases"/>
    <property type="match status" value="1"/>
</dbReference>
<dbReference type="InterPro" id="IPR005089">
    <property type="entry name" value="CBM19"/>
</dbReference>
<reference evidence="11" key="1">
    <citation type="submission" date="2022-07" db="EMBL/GenBank/DDBJ databases">
        <title>Phylogenomic reconstructions and comparative analyses of Kickxellomycotina fungi.</title>
        <authorList>
            <person name="Reynolds N.K."/>
            <person name="Stajich J.E."/>
            <person name="Barry K."/>
            <person name="Grigoriev I.V."/>
            <person name="Crous P."/>
            <person name="Smith M.E."/>
        </authorList>
    </citation>
    <scope>NUCLEOTIDE SEQUENCE</scope>
    <source>
        <strain evidence="11">NBRC 32514</strain>
    </source>
</reference>
<dbReference type="GO" id="GO:0005576">
    <property type="term" value="C:extracellular region"/>
    <property type="evidence" value="ECO:0007669"/>
    <property type="project" value="TreeGrafter"/>
</dbReference>
<evidence type="ECO:0000256" key="8">
    <source>
        <dbReference type="RuleBase" id="RU004453"/>
    </source>
</evidence>
<dbReference type="InterPro" id="IPR001223">
    <property type="entry name" value="Glyco_hydro18_cat"/>
</dbReference>
<dbReference type="InterPro" id="IPR036508">
    <property type="entry name" value="Chitin-bd_dom_sf"/>
</dbReference>
<feature type="region of interest" description="Disordered" evidence="9">
    <location>
        <begin position="370"/>
        <end position="481"/>
    </location>
</feature>
<dbReference type="InterPro" id="IPR017853">
    <property type="entry name" value="GH"/>
</dbReference>
<keyword evidence="5 7" id="KW-0326">Glycosidase</keyword>
<evidence type="ECO:0000256" key="5">
    <source>
        <dbReference type="ARBA" id="ARBA00023295"/>
    </source>
</evidence>
<dbReference type="Gene3D" id="2.170.140.10">
    <property type="entry name" value="Chitin binding domain"/>
    <property type="match status" value="1"/>
</dbReference>
<dbReference type="SUPFAM" id="SSF51445">
    <property type="entry name" value="(Trans)glycosidases"/>
    <property type="match status" value="1"/>
</dbReference>
<dbReference type="GO" id="GO:0000272">
    <property type="term" value="P:polysaccharide catabolic process"/>
    <property type="evidence" value="ECO:0007669"/>
    <property type="project" value="UniProtKB-KW"/>
</dbReference>